<dbReference type="Proteomes" id="UP000265515">
    <property type="component" value="Unassembled WGS sequence"/>
</dbReference>
<dbReference type="AlphaFoldDB" id="A0A388JNP1"/>
<dbReference type="Gene3D" id="3.40.50.11350">
    <property type="match status" value="1"/>
</dbReference>
<evidence type="ECO:0000313" key="6">
    <source>
        <dbReference type="EMBL" id="GBG59439.1"/>
    </source>
</evidence>
<keyword evidence="5" id="KW-0812">Transmembrane</keyword>
<dbReference type="OMA" id="ADVEQEW"/>
<dbReference type="PANTHER" id="PTHR13398:SF0">
    <property type="entry name" value="GDP-FUCOSE PROTEIN O-FUCOSYLTRANSFERASE 2"/>
    <property type="match status" value="1"/>
</dbReference>
<evidence type="ECO:0000313" key="7">
    <source>
        <dbReference type="Proteomes" id="UP000265515"/>
    </source>
</evidence>
<keyword evidence="1" id="KW-0808">Transferase</keyword>
<dbReference type="Gramene" id="GBG59439">
    <property type="protein sequence ID" value="GBG59439"/>
    <property type="gene ID" value="CBR_g38464"/>
</dbReference>
<feature type="region of interest" description="Disordered" evidence="4">
    <location>
        <begin position="84"/>
        <end position="196"/>
    </location>
</feature>
<dbReference type="GO" id="GO:0006004">
    <property type="term" value="P:fucose metabolic process"/>
    <property type="evidence" value="ECO:0007669"/>
    <property type="project" value="UniProtKB-KW"/>
</dbReference>
<sequence>MPPIAGTNMGPTSGRVMQSSGGRGIRKGSGDNCQFAFWWIALCVFISFFVFTELTHRTSLAIGQDDEGSTSSWLNSLASYKRPLPNNDSSSKLTPRTTILGGGEQALGDSVEKRGNTTVSESRRDKNGEGEGEGEERRDRRTLEEREQKDGSDEGKEVTRGVVGSKRRGGRRVVEAADADDVEEGGGVEAKDPPPALQCPDQWNERQLQWSPQPDRYLMMVCAYGRLCNRLWCITIQLVAAALMNRTLVFPTKEVDYDYTLLFDIPHINHCLGPNSVISLEDLKKKRNGDANVTMLKAFSNYGPPNSSWVLGGFTQKSGVHFLRDEPATPLSESGNMTNFLKQFNYTDEIISFGEGFIMDFGINYWNSFNGREPWVTNCTGPILRPEPHILKAALAFVRTYLGPKYLSIHWRRSDFATYCRDDRLCFYSIRQAAQCVRRKAIATDTDIIFVATDAMDYEFALFQRRLETGNRPMIVVRMPPEVPPQKEGLWTNELTREQYDEKQRGQTLAMLDRVICAMGSTYLWTPHSTFSHEIKRLRTAWKLTGCQDGEICGKDGADVIKAPWEAA</sequence>
<proteinExistence type="predicted"/>
<feature type="compositionally biased region" description="Acidic residues" evidence="4">
    <location>
        <begin position="177"/>
        <end position="186"/>
    </location>
</feature>
<dbReference type="OrthoDB" id="2016311at2759"/>
<organism evidence="6 7">
    <name type="scientific">Chara braunii</name>
    <name type="common">Braun's stonewort</name>
    <dbReference type="NCBI Taxonomy" id="69332"/>
    <lineage>
        <taxon>Eukaryota</taxon>
        <taxon>Viridiplantae</taxon>
        <taxon>Streptophyta</taxon>
        <taxon>Charophyceae</taxon>
        <taxon>Charales</taxon>
        <taxon>Characeae</taxon>
        <taxon>Chara</taxon>
    </lineage>
</organism>
<dbReference type="InterPro" id="IPR045130">
    <property type="entry name" value="OFUT2-like"/>
</dbReference>
<dbReference type="GO" id="GO:0046922">
    <property type="term" value="F:peptide-O-fucosyltransferase activity"/>
    <property type="evidence" value="ECO:0007669"/>
    <property type="project" value="InterPro"/>
</dbReference>
<name>A0A388JNP1_CHABU</name>
<reference evidence="6 7" key="1">
    <citation type="journal article" date="2018" name="Cell">
        <title>The Chara Genome: Secondary Complexity and Implications for Plant Terrestrialization.</title>
        <authorList>
            <person name="Nishiyama T."/>
            <person name="Sakayama H."/>
            <person name="Vries J.D."/>
            <person name="Buschmann H."/>
            <person name="Saint-Marcoux D."/>
            <person name="Ullrich K.K."/>
            <person name="Haas F.B."/>
            <person name="Vanderstraeten L."/>
            <person name="Becker D."/>
            <person name="Lang D."/>
            <person name="Vosolsobe S."/>
            <person name="Rombauts S."/>
            <person name="Wilhelmsson P.K.I."/>
            <person name="Janitza P."/>
            <person name="Kern R."/>
            <person name="Heyl A."/>
            <person name="Rumpler F."/>
            <person name="Villalobos L.I.A.C."/>
            <person name="Clay J.M."/>
            <person name="Skokan R."/>
            <person name="Toyoda A."/>
            <person name="Suzuki Y."/>
            <person name="Kagoshima H."/>
            <person name="Schijlen E."/>
            <person name="Tajeshwar N."/>
            <person name="Catarino B."/>
            <person name="Hetherington A.J."/>
            <person name="Saltykova A."/>
            <person name="Bonnot C."/>
            <person name="Breuninger H."/>
            <person name="Symeonidi A."/>
            <person name="Radhakrishnan G.V."/>
            <person name="Van Nieuwerburgh F."/>
            <person name="Deforce D."/>
            <person name="Chang C."/>
            <person name="Karol K.G."/>
            <person name="Hedrich R."/>
            <person name="Ulvskov P."/>
            <person name="Glockner G."/>
            <person name="Delwiche C.F."/>
            <person name="Petrasek J."/>
            <person name="Van de Peer Y."/>
            <person name="Friml J."/>
            <person name="Beilby M."/>
            <person name="Dolan L."/>
            <person name="Kohara Y."/>
            <person name="Sugano S."/>
            <person name="Fujiyama A."/>
            <person name="Delaux P.-M."/>
            <person name="Quint M."/>
            <person name="TheiBen G."/>
            <person name="Hagemann M."/>
            <person name="Harholt J."/>
            <person name="Dunand C."/>
            <person name="Zachgo S."/>
            <person name="Langdale J."/>
            <person name="Maumus F."/>
            <person name="Straeten D.V.D."/>
            <person name="Gould S.B."/>
            <person name="Rensing S.A."/>
        </authorList>
    </citation>
    <scope>NUCLEOTIDE SEQUENCE [LARGE SCALE GENOMIC DNA]</scope>
    <source>
        <strain evidence="6 7">S276</strain>
    </source>
</reference>
<evidence type="ECO:0000256" key="5">
    <source>
        <dbReference type="SAM" id="Phobius"/>
    </source>
</evidence>
<keyword evidence="5" id="KW-0472">Membrane</keyword>
<evidence type="ECO:0000256" key="3">
    <source>
        <dbReference type="ARBA" id="ARBA00023277"/>
    </source>
</evidence>
<gene>
    <name evidence="6" type="ORF">CBR_g38464</name>
</gene>
<dbReference type="CDD" id="cd11296">
    <property type="entry name" value="O-FucT_like"/>
    <property type="match status" value="1"/>
</dbReference>
<feature type="compositionally biased region" description="Polar residues" evidence="4">
    <location>
        <begin position="86"/>
        <end position="97"/>
    </location>
</feature>
<keyword evidence="3" id="KW-0119">Carbohydrate metabolism</keyword>
<evidence type="ECO:0000256" key="2">
    <source>
        <dbReference type="ARBA" id="ARBA00023253"/>
    </source>
</evidence>
<feature type="compositionally biased region" description="Polar residues" evidence="4">
    <location>
        <begin position="9"/>
        <end position="18"/>
    </location>
</feature>
<keyword evidence="7" id="KW-1185">Reference proteome</keyword>
<dbReference type="PANTHER" id="PTHR13398">
    <property type="entry name" value="GDP-FUCOSE PROTEIN O-FUCOSYLTRANSFERASE 2"/>
    <property type="match status" value="1"/>
</dbReference>
<evidence type="ECO:0000256" key="4">
    <source>
        <dbReference type="SAM" id="MobiDB-lite"/>
    </source>
</evidence>
<protein>
    <submittedName>
        <fullName evidence="6">Uncharacterized protein</fullName>
    </submittedName>
</protein>
<feature type="transmembrane region" description="Helical" evidence="5">
    <location>
        <begin position="35"/>
        <end position="52"/>
    </location>
</feature>
<dbReference type="EMBL" id="BFEA01000004">
    <property type="protein sequence ID" value="GBG59439.1"/>
    <property type="molecule type" value="Genomic_DNA"/>
</dbReference>
<comment type="caution">
    <text evidence="6">The sequence shown here is derived from an EMBL/GenBank/DDBJ whole genome shotgun (WGS) entry which is preliminary data.</text>
</comment>
<accession>A0A388JNP1</accession>
<feature type="region of interest" description="Disordered" evidence="4">
    <location>
        <begin position="1"/>
        <end position="26"/>
    </location>
</feature>
<keyword evidence="5" id="KW-1133">Transmembrane helix</keyword>
<evidence type="ECO:0000256" key="1">
    <source>
        <dbReference type="ARBA" id="ARBA00022679"/>
    </source>
</evidence>
<keyword evidence="2" id="KW-0294">Fucose metabolism</keyword>
<feature type="compositionally biased region" description="Basic and acidic residues" evidence="4">
    <location>
        <begin position="110"/>
        <end position="159"/>
    </location>
</feature>